<evidence type="ECO:0000259" key="2">
    <source>
        <dbReference type="Pfam" id="PF00905"/>
    </source>
</evidence>
<dbReference type="Gene3D" id="3.90.1310.10">
    <property type="entry name" value="Penicillin-binding protein 2a (Domain 2)"/>
    <property type="match status" value="1"/>
</dbReference>
<dbReference type="InterPro" id="IPR012338">
    <property type="entry name" value="Beta-lactam/transpept-like"/>
</dbReference>
<feature type="non-terminal residue" evidence="3">
    <location>
        <position position="1"/>
    </location>
</feature>
<gene>
    <name evidence="3" type="ORF">MNBD_ACTINO01-2345</name>
</gene>
<dbReference type="GO" id="GO:0071555">
    <property type="term" value="P:cell wall organization"/>
    <property type="evidence" value="ECO:0007669"/>
    <property type="project" value="TreeGrafter"/>
</dbReference>
<organism evidence="3">
    <name type="scientific">hydrothermal vent metagenome</name>
    <dbReference type="NCBI Taxonomy" id="652676"/>
    <lineage>
        <taxon>unclassified sequences</taxon>
        <taxon>metagenomes</taxon>
        <taxon>ecological metagenomes</taxon>
    </lineage>
</organism>
<accession>A0A3B0S1G4</accession>
<dbReference type="InterPro" id="IPR050515">
    <property type="entry name" value="Beta-lactam/transpept"/>
</dbReference>
<dbReference type="Gene3D" id="3.40.710.10">
    <property type="entry name" value="DD-peptidase/beta-lactamase superfamily"/>
    <property type="match status" value="1"/>
</dbReference>
<evidence type="ECO:0000313" key="3">
    <source>
        <dbReference type="EMBL" id="VAW00105.1"/>
    </source>
</evidence>
<dbReference type="EC" id="2.4.1.129" evidence="3"/>
<name>A0A3B0S1G4_9ZZZZ</name>
<sequence length="646" mass="69181">EKTYDALIRGTEGVIEYRVDARRKVLSLQGEEQPTAGGSLILTIDAGVQAQLQESLRLGLVQARRLEMDERKGVLKDKSIPRLLVEALEEKRAEAAQEAAKAAKAAAEGDGADEAPLPPVEPIEVDPAKALGSLYPGLPIDENGVCVPVQRVSIPLGGTTALSGREPRVARLVSIGEVGGDLTATVTIEGETFTVKDNQSFAGTLQVLAVAEDELIVYHKDKWCPVRTIGVVMNPNDGSIIAMGSYPSFDPTVFVDGLSSEQWATLGTVGAFQNFAVQGLYAPASTFKTLPYVLALEESYYPLDRGVGDKEVGEATTGGDQSSAADGQGSTPAEAVVQPLRTDTDEYSCSGEFKFRLNDGTVQTKRDWKWPQGHGPLDLHGALQASCDLYFWDIALRLWNERGDDSGLDKENLLQEYAREFGFGTATGIDLPFERDGLVPDKAWFVSEQRAGSPRVRPDGPWVGGDLMDFAVGQGATLTTPLQMANGLAAMVNGGTVWRPRVVDRVVDQDGEVIVANAPEVINRVDLDPRTPRMLLADLQQVVNNQERGTARKAFANFGPGVELVGGKTGTSEIIKAPRAKHYMQVDSAFFVGVVPVTNPEYVIAVVVERGGSGGRVAAPIARQVLQYVVNGAEGVTEIAPGLEAD</sequence>
<dbReference type="PANTHER" id="PTHR30627:SF2">
    <property type="entry name" value="PEPTIDOGLYCAN D,D-TRANSPEPTIDASE MRDA"/>
    <property type="match status" value="1"/>
</dbReference>
<proteinExistence type="predicted"/>
<feature type="domain" description="Penicillin-binding protein transpeptidase" evidence="2">
    <location>
        <begin position="352"/>
        <end position="627"/>
    </location>
</feature>
<dbReference type="AlphaFoldDB" id="A0A3B0S1G4"/>
<keyword evidence="3" id="KW-0328">Glycosyltransferase</keyword>
<dbReference type="GO" id="GO:0008658">
    <property type="term" value="F:penicillin binding"/>
    <property type="evidence" value="ECO:0007669"/>
    <property type="project" value="InterPro"/>
</dbReference>
<protein>
    <submittedName>
        <fullName evidence="3">Cell division protein FtsI [Peptidoglycan synthetase]</fullName>
        <ecNumber evidence="3">2.4.1.129</ecNumber>
    </submittedName>
</protein>
<feature type="region of interest" description="Disordered" evidence="1">
    <location>
        <begin position="311"/>
        <end position="334"/>
    </location>
</feature>
<dbReference type="Pfam" id="PF00905">
    <property type="entry name" value="Transpeptidase"/>
    <property type="match status" value="2"/>
</dbReference>
<evidence type="ECO:0000256" key="1">
    <source>
        <dbReference type="SAM" id="MobiDB-lite"/>
    </source>
</evidence>
<feature type="compositionally biased region" description="Polar residues" evidence="1">
    <location>
        <begin position="318"/>
        <end position="331"/>
    </location>
</feature>
<reference evidence="3" key="1">
    <citation type="submission" date="2018-06" db="EMBL/GenBank/DDBJ databases">
        <authorList>
            <person name="Zhirakovskaya E."/>
        </authorList>
    </citation>
    <scope>NUCLEOTIDE SEQUENCE</scope>
</reference>
<dbReference type="GO" id="GO:0005886">
    <property type="term" value="C:plasma membrane"/>
    <property type="evidence" value="ECO:0007669"/>
    <property type="project" value="TreeGrafter"/>
</dbReference>
<feature type="domain" description="Penicillin-binding protein transpeptidase" evidence="2">
    <location>
        <begin position="230"/>
        <end position="303"/>
    </location>
</feature>
<dbReference type="SUPFAM" id="SSF56601">
    <property type="entry name" value="beta-lactamase/transpeptidase-like"/>
    <property type="match status" value="1"/>
</dbReference>
<dbReference type="GO" id="GO:0051301">
    <property type="term" value="P:cell division"/>
    <property type="evidence" value="ECO:0007669"/>
    <property type="project" value="UniProtKB-KW"/>
</dbReference>
<dbReference type="InterPro" id="IPR001460">
    <property type="entry name" value="PCN-bd_Tpept"/>
</dbReference>
<keyword evidence="3" id="KW-0131">Cell cycle</keyword>
<dbReference type="EMBL" id="UOEI01000275">
    <property type="protein sequence ID" value="VAW00105.1"/>
    <property type="molecule type" value="Genomic_DNA"/>
</dbReference>
<keyword evidence="3" id="KW-0808">Transferase</keyword>
<dbReference type="GO" id="GO:0016757">
    <property type="term" value="F:glycosyltransferase activity"/>
    <property type="evidence" value="ECO:0007669"/>
    <property type="project" value="UniProtKB-KW"/>
</dbReference>
<dbReference type="PANTHER" id="PTHR30627">
    <property type="entry name" value="PEPTIDOGLYCAN D,D-TRANSPEPTIDASE"/>
    <property type="match status" value="1"/>
</dbReference>
<keyword evidence="3" id="KW-0132">Cell division</keyword>